<proteinExistence type="predicted"/>
<organism evidence="2 3">
    <name type="scientific">Pseudovibrio exalbescens</name>
    <dbReference type="NCBI Taxonomy" id="197461"/>
    <lineage>
        <taxon>Bacteria</taxon>
        <taxon>Pseudomonadati</taxon>
        <taxon>Pseudomonadota</taxon>
        <taxon>Alphaproteobacteria</taxon>
        <taxon>Hyphomicrobiales</taxon>
        <taxon>Stappiaceae</taxon>
        <taxon>Pseudovibrio</taxon>
    </lineage>
</organism>
<accession>A0A1U7JJZ7</accession>
<dbReference type="Proteomes" id="UP000185783">
    <property type="component" value="Unassembled WGS sequence"/>
</dbReference>
<protein>
    <submittedName>
        <fullName evidence="2">Uncharacterized protein</fullName>
    </submittedName>
</protein>
<dbReference type="RefSeq" id="WP_051269368.1">
    <property type="nucleotide sequence ID" value="NZ_LVVZ01000008.1"/>
</dbReference>
<evidence type="ECO:0000313" key="2">
    <source>
        <dbReference type="EMBL" id="OKL45018.1"/>
    </source>
</evidence>
<sequence length="157" mass="17513">MADFEFDLLGDPIPEGFGKRGRPPHRVTDEKRKLVIQLLAFGWTLEKIAAALSITPPTLRKNYFRELKFKEEAKARVQAKCLSKLMEQVEAGNVSAIEKYMTRLERADQQAKAAALAHRGPSVAIASAQKLGKKEARKQQAHSYDGKYAPPEAPLLN</sequence>
<reference evidence="2 3" key="1">
    <citation type="submission" date="2016-03" db="EMBL/GenBank/DDBJ databases">
        <title>Genome sequence of Nesiotobacter sp. nov., a moderately halophilic alphaproteobacterium isolated from the Yellow Sea, China.</title>
        <authorList>
            <person name="Zhang G."/>
            <person name="Zhang R."/>
        </authorList>
    </citation>
    <scope>NUCLEOTIDE SEQUENCE [LARGE SCALE GENOMIC DNA]</scope>
    <source>
        <strain evidence="2 3">WB1-6</strain>
    </source>
</reference>
<evidence type="ECO:0000256" key="1">
    <source>
        <dbReference type="SAM" id="MobiDB-lite"/>
    </source>
</evidence>
<name>A0A1U7JJZ7_9HYPH</name>
<feature type="region of interest" description="Disordered" evidence="1">
    <location>
        <begin position="126"/>
        <end position="157"/>
    </location>
</feature>
<dbReference type="OrthoDB" id="6039124at2"/>
<evidence type="ECO:0000313" key="3">
    <source>
        <dbReference type="Proteomes" id="UP000185783"/>
    </source>
</evidence>
<dbReference type="AlphaFoldDB" id="A0A1U7JJZ7"/>
<dbReference type="STRING" id="197461.A3843_05385"/>
<gene>
    <name evidence="2" type="ORF">A3843_05385</name>
</gene>
<keyword evidence="3" id="KW-1185">Reference proteome</keyword>
<dbReference type="EMBL" id="LVVZ01000008">
    <property type="protein sequence ID" value="OKL45018.1"/>
    <property type="molecule type" value="Genomic_DNA"/>
</dbReference>
<comment type="caution">
    <text evidence="2">The sequence shown here is derived from an EMBL/GenBank/DDBJ whole genome shotgun (WGS) entry which is preliminary data.</text>
</comment>